<dbReference type="GO" id="GO:0051603">
    <property type="term" value="P:proteolysis involved in protein catabolic process"/>
    <property type="evidence" value="ECO:0007669"/>
    <property type="project" value="TreeGrafter"/>
</dbReference>
<dbReference type="PANTHER" id="PTHR48102:SF7">
    <property type="entry name" value="ATP-DEPENDENT CLP PROTEASE ATP-BINDING SUBUNIT CLPX-LIKE, MITOCHONDRIAL"/>
    <property type="match status" value="1"/>
</dbReference>
<dbReference type="SMART" id="SM00382">
    <property type="entry name" value="AAA"/>
    <property type="match status" value="1"/>
</dbReference>
<dbReference type="InterPro" id="IPR050052">
    <property type="entry name" value="ATP-dep_Clp_protease_ClpX"/>
</dbReference>
<evidence type="ECO:0000259" key="4">
    <source>
        <dbReference type="SMART" id="SM00382"/>
    </source>
</evidence>
<dbReference type="Pfam" id="PF07724">
    <property type="entry name" value="AAA_2"/>
    <property type="match status" value="1"/>
</dbReference>
<name>A0A081BLI5_9BACT</name>
<dbReference type="InterPro" id="IPR003593">
    <property type="entry name" value="AAA+_ATPase"/>
</dbReference>
<keyword evidence="3" id="KW-0143">Chaperone</keyword>
<dbReference type="Gene3D" id="1.10.8.60">
    <property type="match status" value="1"/>
</dbReference>
<dbReference type="Pfam" id="PF10431">
    <property type="entry name" value="ClpB_D2-small"/>
    <property type="match status" value="1"/>
</dbReference>
<dbReference type="GO" id="GO:0005524">
    <property type="term" value="F:ATP binding"/>
    <property type="evidence" value="ECO:0007669"/>
    <property type="project" value="UniProtKB-KW"/>
</dbReference>
<dbReference type="EMBL" id="DF820457">
    <property type="protein sequence ID" value="GAK51251.1"/>
    <property type="molecule type" value="Genomic_DNA"/>
</dbReference>
<dbReference type="PANTHER" id="PTHR48102">
    <property type="entry name" value="ATP-DEPENDENT CLP PROTEASE ATP-BINDING SUBUNIT CLPX-LIKE, MITOCHONDRIAL-RELATED"/>
    <property type="match status" value="1"/>
</dbReference>
<proteinExistence type="predicted"/>
<evidence type="ECO:0000256" key="2">
    <source>
        <dbReference type="ARBA" id="ARBA00022840"/>
    </source>
</evidence>
<dbReference type="Gene3D" id="3.40.50.300">
    <property type="entry name" value="P-loop containing nucleotide triphosphate hydrolases"/>
    <property type="match status" value="1"/>
</dbReference>
<keyword evidence="2" id="KW-0067">ATP-binding</keyword>
<evidence type="ECO:0000256" key="3">
    <source>
        <dbReference type="ARBA" id="ARBA00023186"/>
    </source>
</evidence>
<evidence type="ECO:0000259" key="5">
    <source>
        <dbReference type="SMART" id="SM01086"/>
    </source>
</evidence>
<keyword evidence="1" id="KW-0547">Nucleotide-binding</keyword>
<dbReference type="SUPFAM" id="SSF52540">
    <property type="entry name" value="P-loop containing nucleoside triphosphate hydrolases"/>
    <property type="match status" value="1"/>
</dbReference>
<reference evidence="6" key="1">
    <citation type="journal article" date="2015" name="PeerJ">
        <title>First genomic representation of candidate bacterial phylum KSB3 points to enhanced environmental sensing as a trigger of wastewater bulking.</title>
        <authorList>
            <person name="Sekiguchi Y."/>
            <person name="Ohashi A."/>
            <person name="Parks D.H."/>
            <person name="Yamauchi T."/>
            <person name="Tyson G.W."/>
            <person name="Hugenholtz P."/>
        </authorList>
    </citation>
    <scope>NUCLEOTIDE SEQUENCE [LARGE SCALE GENOMIC DNA]</scope>
</reference>
<organism evidence="6">
    <name type="scientific">Candidatus Moduliflexus flocculans</name>
    <dbReference type="NCBI Taxonomy" id="1499966"/>
    <lineage>
        <taxon>Bacteria</taxon>
        <taxon>Candidatus Moduliflexota</taxon>
        <taxon>Candidatus Moduliflexia</taxon>
        <taxon>Candidatus Moduliflexales</taxon>
        <taxon>Candidatus Moduliflexaceae</taxon>
    </lineage>
</organism>
<protein>
    <submittedName>
        <fullName evidence="6">ATPase AAA-2 domain protein</fullName>
    </submittedName>
</protein>
<dbReference type="Proteomes" id="UP000030700">
    <property type="component" value="Unassembled WGS sequence"/>
</dbReference>
<keyword evidence="7" id="KW-1185">Reference proteome</keyword>
<dbReference type="HOGENOM" id="CLU_014218_8_2_0"/>
<dbReference type="GO" id="GO:0016887">
    <property type="term" value="F:ATP hydrolysis activity"/>
    <property type="evidence" value="ECO:0007669"/>
    <property type="project" value="InterPro"/>
</dbReference>
<dbReference type="SMART" id="SM01086">
    <property type="entry name" value="ClpB_D2-small"/>
    <property type="match status" value="1"/>
</dbReference>
<dbReference type="STRING" id="1499966.U14_02494"/>
<evidence type="ECO:0000313" key="6">
    <source>
        <dbReference type="EMBL" id="GAK51251.1"/>
    </source>
</evidence>
<feature type="domain" description="Clp ATPase C-terminal" evidence="5">
    <location>
        <begin position="293"/>
        <end position="379"/>
    </location>
</feature>
<gene>
    <name evidence="6" type="ORF">U14_02494</name>
</gene>
<evidence type="ECO:0000256" key="1">
    <source>
        <dbReference type="ARBA" id="ARBA00022741"/>
    </source>
</evidence>
<sequence>MEYENASAAFKVPEQRRQYVARTQAFFESIQLIPPQTMFSLLEQYEYKGQIEARKAITLLAYRHVRRLKRMYLEGIPRDLLPPKANYLMIGPTGCGKTFLVELLFRNILKLPTAVIDVTQLSETGYVGKDTCTILTTLLEHAGHDPIAASAGIICLDEFDKLATTQNQARFDGQGTTKDVSGYGVQRELLRIIEGSEIMVPMDYNNTRYSDFIPLHTGDITFIACGTFSGLKGVASANQPHIGFNTPELPQTAQTIAVNYAEDDVNNIEHLQRYGFIPELIGRFTRILPLHALDRETLNAILLDSVVKKFEREFKEEGIALHIETDVLNAIVEQSFKRQTGARGLASILTKHLEDVAFQAFCSIVKTVTLRMNGKEIAAELE</sequence>
<feature type="domain" description="AAA+ ATPase" evidence="4">
    <location>
        <begin position="83"/>
        <end position="248"/>
    </location>
</feature>
<dbReference type="InterPro" id="IPR003959">
    <property type="entry name" value="ATPase_AAA_core"/>
</dbReference>
<accession>A0A081BLI5</accession>
<evidence type="ECO:0000313" key="7">
    <source>
        <dbReference type="Proteomes" id="UP000030700"/>
    </source>
</evidence>
<dbReference type="InterPro" id="IPR027417">
    <property type="entry name" value="P-loop_NTPase"/>
</dbReference>
<dbReference type="InterPro" id="IPR019489">
    <property type="entry name" value="Clp_ATPase_C"/>
</dbReference>
<dbReference type="AlphaFoldDB" id="A0A081BLI5"/>